<reference evidence="3" key="1">
    <citation type="journal article" date="2017" name="Plant J.">
        <title>The pomegranate (Punica granatum L.) genome and the genomics of punicalagin biosynthesis.</title>
        <authorList>
            <person name="Qin G."/>
            <person name="Xu C."/>
            <person name="Ming R."/>
            <person name="Tang H."/>
            <person name="Guyot R."/>
            <person name="Kramer E.M."/>
            <person name="Hu Y."/>
            <person name="Yi X."/>
            <person name="Qi Y."/>
            <person name="Xu X."/>
            <person name="Gao Z."/>
            <person name="Pan H."/>
            <person name="Jian J."/>
            <person name="Tian Y."/>
            <person name="Yue Z."/>
            <person name="Xu Y."/>
        </authorList>
    </citation>
    <scope>NUCLEOTIDE SEQUENCE [LARGE SCALE GENOMIC DNA]</scope>
    <source>
        <strain evidence="3">cv. Dabenzi</strain>
    </source>
</reference>
<feature type="compositionally biased region" description="Basic and acidic residues" evidence="1">
    <location>
        <begin position="56"/>
        <end position="68"/>
    </location>
</feature>
<name>A0A218X0U2_PUNGR</name>
<dbReference type="Proteomes" id="UP000197138">
    <property type="component" value="Unassembled WGS sequence"/>
</dbReference>
<sequence>MRCLDGDMEARGAGKGVRIDTLAKFYVTVETGSKVVFEASRNKDGEVPLEDQNGMGHERLKIDPKNRN</sequence>
<feature type="region of interest" description="Disordered" evidence="1">
    <location>
        <begin position="43"/>
        <end position="68"/>
    </location>
</feature>
<organism evidence="2 3">
    <name type="scientific">Punica granatum</name>
    <name type="common">Pomegranate</name>
    <dbReference type="NCBI Taxonomy" id="22663"/>
    <lineage>
        <taxon>Eukaryota</taxon>
        <taxon>Viridiplantae</taxon>
        <taxon>Streptophyta</taxon>
        <taxon>Embryophyta</taxon>
        <taxon>Tracheophyta</taxon>
        <taxon>Spermatophyta</taxon>
        <taxon>Magnoliopsida</taxon>
        <taxon>eudicotyledons</taxon>
        <taxon>Gunneridae</taxon>
        <taxon>Pentapetalae</taxon>
        <taxon>rosids</taxon>
        <taxon>malvids</taxon>
        <taxon>Myrtales</taxon>
        <taxon>Lythraceae</taxon>
        <taxon>Punica</taxon>
    </lineage>
</organism>
<protein>
    <submittedName>
        <fullName evidence="2">Uncharacterized protein</fullName>
    </submittedName>
</protein>
<proteinExistence type="predicted"/>
<accession>A0A218X0U2</accession>
<comment type="caution">
    <text evidence="2">The sequence shown here is derived from an EMBL/GenBank/DDBJ whole genome shotgun (WGS) entry which is preliminary data.</text>
</comment>
<gene>
    <name evidence="2" type="ORF">CDL15_Pgr015079</name>
</gene>
<dbReference type="AlphaFoldDB" id="A0A218X0U2"/>
<evidence type="ECO:0000313" key="2">
    <source>
        <dbReference type="EMBL" id="OWM78260.1"/>
    </source>
</evidence>
<dbReference type="EMBL" id="MTKT01002501">
    <property type="protein sequence ID" value="OWM78260.1"/>
    <property type="molecule type" value="Genomic_DNA"/>
</dbReference>
<evidence type="ECO:0000313" key="3">
    <source>
        <dbReference type="Proteomes" id="UP000197138"/>
    </source>
</evidence>
<evidence type="ECO:0000256" key="1">
    <source>
        <dbReference type="SAM" id="MobiDB-lite"/>
    </source>
</evidence>